<dbReference type="AlphaFoldDB" id="A0A3S1BQX3"/>
<gene>
    <name evidence="8" type="ORF">EGW08_002907</name>
</gene>
<keyword evidence="2 6" id="KW-0732">Signal</keyword>
<dbReference type="STRING" id="188477.A0A3S1BQX3"/>
<feature type="domain" description="Chitin-binding type-2" evidence="7">
    <location>
        <begin position="375"/>
        <end position="432"/>
    </location>
</feature>
<sequence>MAGRHLNTFLIGGLILFLAVTGLVDSKAARLRKLVKRQTITCPSAYGSYQDANDCTRFWSCSNYQPIQAYCSSNELFDPQTLQCSSTIGFVSGCTMPISQTSTGSFQCPNANGNYQDESDCSRYWRCVNGVAINTACDVNQLFDTMSLQCSSTITTVYGCMMPQTAITGTQYFQCPNANGNYQDESDCSRYWRCVNGVAINTACDVNQLFDTMSLQCSSTITTVYGCAMPQTAITGTQYFQCPNANGNYQDESDCSRYWRCVNGVAINTACDVNQLFDTMSLQCSSTITTVYGCAMPQTAITGTQYFSCPLVDGNFQDVSDCSRYWRCVNNQAISTPCPVNQLFDTSIALCSSSITFAAGCTMPTNLNLATAGTTFSCPTYSGNYQDTTDCSMYWRCDFGQAIKTACPVNQLFDTRTMQCSSTITTVAGCTMPTSLNPTTTVTEYYRCPAPSGNFQNNGDCSTYWSCVNSQPTRMSCPFNQYFDPMTYQCGVNTNVFGCVFPVLSGLGNYRCPAYNGNFQDSTNCALYWTCLNNEPTQQMCFEGQMFDPMTAQCTTSTTMTGCQMPPSGTSTTGTGLFTCPSSSGEFSNPDDCSKYYRCDNNVPTVRSCTGTLLFNGVKGYCDWPTALGSSPTFCRLVPTTSTQPTETVGEVTCGSSSYANNIPHPRICNAFYICGDGRLHRPCIFCGEGTYFDQATQVCIGASDINMQSVCPGKIMMPHANKTQFQADGC</sequence>
<keyword evidence="5" id="KW-0325">Glycoprotein</keyword>
<evidence type="ECO:0000256" key="4">
    <source>
        <dbReference type="ARBA" id="ARBA00023157"/>
    </source>
</evidence>
<keyword evidence="3" id="KW-0677">Repeat</keyword>
<dbReference type="InterPro" id="IPR002557">
    <property type="entry name" value="Chitin-bd_dom"/>
</dbReference>
<feature type="domain" description="Chitin-binding type-2" evidence="7">
    <location>
        <begin position="39"/>
        <end position="96"/>
    </location>
</feature>
<evidence type="ECO:0000313" key="8">
    <source>
        <dbReference type="EMBL" id="RUS89300.1"/>
    </source>
</evidence>
<dbReference type="OrthoDB" id="6144859at2759"/>
<feature type="domain" description="Chitin-binding type-2" evidence="7">
    <location>
        <begin position="172"/>
        <end position="229"/>
    </location>
</feature>
<organism evidence="8 9">
    <name type="scientific">Elysia chlorotica</name>
    <name type="common">Eastern emerald elysia</name>
    <name type="synonym">Sea slug</name>
    <dbReference type="NCBI Taxonomy" id="188477"/>
    <lineage>
        <taxon>Eukaryota</taxon>
        <taxon>Metazoa</taxon>
        <taxon>Spiralia</taxon>
        <taxon>Lophotrochozoa</taxon>
        <taxon>Mollusca</taxon>
        <taxon>Gastropoda</taxon>
        <taxon>Heterobranchia</taxon>
        <taxon>Euthyneura</taxon>
        <taxon>Panpulmonata</taxon>
        <taxon>Sacoglossa</taxon>
        <taxon>Placobranchoidea</taxon>
        <taxon>Plakobranchidae</taxon>
        <taxon>Elysia</taxon>
    </lineage>
</organism>
<feature type="chain" id="PRO_5018677807" description="Chitin-binding type-2 domain-containing protein" evidence="6">
    <location>
        <begin position="27"/>
        <end position="731"/>
    </location>
</feature>
<accession>A0A3S1BQX3</accession>
<evidence type="ECO:0000259" key="7">
    <source>
        <dbReference type="PROSITE" id="PS50940"/>
    </source>
</evidence>
<name>A0A3S1BQX3_ELYCH</name>
<dbReference type="InterPro" id="IPR051940">
    <property type="entry name" value="Chitin_bind-dev_reg"/>
</dbReference>
<feature type="domain" description="Chitin-binding type-2" evidence="7">
    <location>
        <begin position="239"/>
        <end position="296"/>
    </location>
</feature>
<feature type="domain" description="Chitin-binding type-2" evidence="7">
    <location>
        <begin position="105"/>
        <end position="162"/>
    </location>
</feature>
<dbReference type="PANTHER" id="PTHR23301">
    <property type="entry name" value="CHITIN BINDING PERITROPHIN-A"/>
    <property type="match status" value="1"/>
</dbReference>
<feature type="domain" description="Chitin-binding type-2" evidence="7">
    <location>
        <begin position="445"/>
        <end position="501"/>
    </location>
</feature>
<evidence type="ECO:0000256" key="2">
    <source>
        <dbReference type="ARBA" id="ARBA00022729"/>
    </source>
</evidence>
<dbReference type="GO" id="GO:0008061">
    <property type="term" value="F:chitin binding"/>
    <property type="evidence" value="ECO:0007669"/>
    <property type="project" value="UniProtKB-KW"/>
</dbReference>
<dbReference type="EMBL" id="RQTK01000059">
    <property type="protein sequence ID" value="RUS89300.1"/>
    <property type="molecule type" value="Genomic_DNA"/>
</dbReference>
<dbReference type="Pfam" id="PF01607">
    <property type="entry name" value="CBM_14"/>
    <property type="match status" value="10"/>
</dbReference>
<evidence type="ECO:0000256" key="6">
    <source>
        <dbReference type="SAM" id="SignalP"/>
    </source>
</evidence>
<evidence type="ECO:0000313" key="9">
    <source>
        <dbReference type="Proteomes" id="UP000271974"/>
    </source>
</evidence>
<dbReference type="GO" id="GO:0005576">
    <property type="term" value="C:extracellular region"/>
    <property type="evidence" value="ECO:0007669"/>
    <property type="project" value="InterPro"/>
</dbReference>
<feature type="domain" description="Chitin-binding type-2" evidence="7">
    <location>
        <begin position="577"/>
        <end position="637"/>
    </location>
</feature>
<feature type="domain" description="Chitin-binding type-2" evidence="7">
    <location>
        <begin position="306"/>
        <end position="363"/>
    </location>
</feature>
<keyword evidence="9" id="KW-1185">Reference proteome</keyword>
<dbReference type="PANTHER" id="PTHR23301:SF0">
    <property type="entry name" value="CHITIN-BINDING TYPE-2 DOMAIN-CONTAINING PROTEIN-RELATED"/>
    <property type="match status" value="1"/>
</dbReference>
<reference evidence="8 9" key="1">
    <citation type="submission" date="2019-01" db="EMBL/GenBank/DDBJ databases">
        <title>A draft genome assembly of the solar-powered sea slug Elysia chlorotica.</title>
        <authorList>
            <person name="Cai H."/>
            <person name="Li Q."/>
            <person name="Fang X."/>
            <person name="Li J."/>
            <person name="Curtis N.E."/>
            <person name="Altenburger A."/>
            <person name="Shibata T."/>
            <person name="Feng M."/>
            <person name="Maeda T."/>
            <person name="Schwartz J.A."/>
            <person name="Shigenobu S."/>
            <person name="Lundholm N."/>
            <person name="Nishiyama T."/>
            <person name="Yang H."/>
            <person name="Hasebe M."/>
            <person name="Li S."/>
            <person name="Pierce S.K."/>
            <person name="Wang J."/>
        </authorList>
    </citation>
    <scope>NUCLEOTIDE SEQUENCE [LARGE SCALE GENOMIC DNA]</scope>
    <source>
        <strain evidence="8">EC2010</strain>
        <tissue evidence="8">Whole organism of an adult</tissue>
    </source>
</reference>
<dbReference type="InterPro" id="IPR036508">
    <property type="entry name" value="Chitin-bd_dom_sf"/>
</dbReference>
<dbReference type="PROSITE" id="PS50940">
    <property type="entry name" value="CHIT_BIND_II"/>
    <property type="match status" value="10"/>
</dbReference>
<feature type="domain" description="Chitin-binding type-2" evidence="7">
    <location>
        <begin position="509"/>
        <end position="565"/>
    </location>
</feature>
<dbReference type="SUPFAM" id="SSF57625">
    <property type="entry name" value="Invertebrate chitin-binding proteins"/>
    <property type="match status" value="10"/>
</dbReference>
<feature type="signal peptide" evidence="6">
    <location>
        <begin position="1"/>
        <end position="26"/>
    </location>
</feature>
<proteinExistence type="predicted"/>
<evidence type="ECO:0000256" key="5">
    <source>
        <dbReference type="ARBA" id="ARBA00023180"/>
    </source>
</evidence>
<feature type="domain" description="Chitin-binding type-2" evidence="7">
    <location>
        <begin position="651"/>
        <end position="714"/>
    </location>
</feature>
<dbReference type="SMART" id="SM00494">
    <property type="entry name" value="ChtBD2"/>
    <property type="match status" value="10"/>
</dbReference>
<keyword evidence="4" id="KW-1015">Disulfide bond</keyword>
<keyword evidence="1" id="KW-0147">Chitin-binding</keyword>
<dbReference type="Gene3D" id="2.170.140.10">
    <property type="entry name" value="Chitin binding domain"/>
    <property type="match status" value="10"/>
</dbReference>
<evidence type="ECO:0000256" key="3">
    <source>
        <dbReference type="ARBA" id="ARBA00022737"/>
    </source>
</evidence>
<comment type="caution">
    <text evidence="8">The sequence shown here is derived from an EMBL/GenBank/DDBJ whole genome shotgun (WGS) entry which is preliminary data.</text>
</comment>
<evidence type="ECO:0000256" key="1">
    <source>
        <dbReference type="ARBA" id="ARBA00022669"/>
    </source>
</evidence>
<protein>
    <recommendedName>
        <fullName evidence="7">Chitin-binding type-2 domain-containing protein</fullName>
    </recommendedName>
</protein>
<dbReference type="Proteomes" id="UP000271974">
    <property type="component" value="Unassembled WGS sequence"/>
</dbReference>